<dbReference type="GO" id="GO:0005615">
    <property type="term" value="C:extracellular space"/>
    <property type="evidence" value="ECO:0007669"/>
    <property type="project" value="TreeGrafter"/>
</dbReference>
<accession>A0AA38HUU8</accession>
<reference evidence="4" key="1">
    <citation type="journal article" date="2023" name="G3 (Bethesda)">
        <title>Whole genome assemblies of Zophobas morio and Tenebrio molitor.</title>
        <authorList>
            <person name="Kaur S."/>
            <person name="Stinson S.A."/>
            <person name="diCenzo G.C."/>
        </authorList>
    </citation>
    <scope>NUCLEOTIDE SEQUENCE</scope>
    <source>
        <strain evidence="4">QUZm001</strain>
    </source>
</reference>
<dbReference type="EMBL" id="JALNTZ010000007">
    <property type="protein sequence ID" value="KAJ3644398.1"/>
    <property type="molecule type" value="Genomic_DNA"/>
</dbReference>
<keyword evidence="3" id="KW-0732">Signal</keyword>
<evidence type="ECO:0000256" key="3">
    <source>
        <dbReference type="SAM" id="SignalP"/>
    </source>
</evidence>
<dbReference type="PANTHER" id="PTHR12236">
    <property type="entry name" value="STRUCTURAL CONTITUENT OF CUTICLE"/>
    <property type="match status" value="1"/>
</dbReference>
<proteinExistence type="predicted"/>
<feature type="chain" id="PRO_5041358750" evidence="3">
    <location>
        <begin position="17"/>
        <end position="472"/>
    </location>
</feature>
<dbReference type="PRINTS" id="PR00947">
    <property type="entry name" value="CUTICLE"/>
</dbReference>
<dbReference type="GO" id="GO:0031012">
    <property type="term" value="C:extracellular matrix"/>
    <property type="evidence" value="ECO:0007669"/>
    <property type="project" value="TreeGrafter"/>
</dbReference>
<dbReference type="InterPro" id="IPR000618">
    <property type="entry name" value="Insect_cuticle"/>
</dbReference>
<dbReference type="InterPro" id="IPR051217">
    <property type="entry name" value="Insect_Cuticle_Struc_Prot"/>
</dbReference>
<dbReference type="GO" id="GO:0042302">
    <property type="term" value="F:structural constituent of cuticle"/>
    <property type="evidence" value="ECO:0007669"/>
    <property type="project" value="UniProtKB-UniRule"/>
</dbReference>
<dbReference type="Pfam" id="PF00379">
    <property type="entry name" value="Chitin_bind_4"/>
    <property type="match status" value="1"/>
</dbReference>
<evidence type="ECO:0000256" key="2">
    <source>
        <dbReference type="PROSITE-ProRule" id="PRU00497"/>
    </source>
</evidence>
<protein>
    <submittedName>
        <fullName evidence="4">Uncharacterized protein</fullName>
    </submittedName>
</protein>
<feature type="signal peptide" evidence="3">
    <location>
        <begin position="1"/>
        <end position="16"/>
    </location>
</feature>
<name>A0AA38HUU8_9CUCU</name>
<sequence>MLKFLVWHVLFVAVTCELFAEESGYVVEYAPAYHNYKPRDYHFNYAVSDPHTGDHKSQWEVKTNGVVRGGYSLLEPDGTTRLVEYIADDHGFRAVVNKLGTAVHPAVVPQVPVVAQPVPQVVQPLPEVSHYAAYDGRVNNYAPRVEVPQVPVVAQPVQPLPQVSHYAAYDGRVNNYAPQVEVPSVGVQVPPILYRIEQNLGGSNGLVTQPQALGIIDTSRELNTAVPLVQSQEVGPVPLQINQQYAGGIVPEHQIVQVPAQGHDVHNLEGVPLLQTTNIGGADGVQQVYNLGRVDAVPLQGYDLGRVEGVSHDVGRAEVVPAIQDQNLGRIQVGLDRAAIQGYDLGQVGGDFGAGHAVPVYQGHDTGRIDGDLRVPIEANNRLPQPQIEIYNPRPIPQLQEEGAAVPGVVPVDPSYTTNIEYQGLVNDNQLKKDVYHASYSERVLKVVPSPRKHDKKAKKDFLIYYPDSESH</sequence>
<organism evidence="4 5">
    <name type="scientific">Zophobas morio</name>
    <dbReference type="NCBI Taxonomy" id="2755281"/>
    <lineage>
        <taxon>Eukaryota</taxon>
        <taxon>Metazoa</taxon>
        <taxon>Ecdysozoa</taxon>
        <taxon>Arthropoda</taxon>
        <taxon>Hexapoda</taxon>
        <taxon>Insecta</taxon>
        <taxon>Pterygota</taxon>
        <taxon>Neoptera</taxon>
        <taxon>Endopterygota</taxon>
        <taxon>Coleoptera</taxon>
        <taxon>Polyphaga</taxon>
        <taxon>Cucujiformia</taxon>
        <taxon>Tenebrionidae</taxon>
        <taxon>Zophobas</taxon>
    </lineage>
</organism>
<keyword evidence="1 2" id="KW-0193">Cuticle</keyword>
<evidence type="ECO:0000313" key="4">
    <source>
        <dbReference type="EMBL" id="KAJ3644398.1"/>
    </source>
</evidence>
<dbReference type="PROSITE" id="PS00233">
    <property type="entry name" value="CHIT_BIND_RR_1"/>
    <property type="match status" value="1"/>
</dbReference>
<dbReference type="AlphaFoldDB" id="A0AA38HUU8"/>
<dbReference type="PROSITE" id="PS51155">
    <property type="entry name" value="CHIT_BIND_RR_2"/>
    <property type="match status" value="1"/>
</dbReference>
<evidence type="ECO:0000313" key="5">
    <source>
        <dbReference type="Proteomes" id="UP001168821"/>
    </source>
</evidence>
<keyword evidence="5" id="KW-1185">Reference proteome</keyword>
<dbReference type="InterPro" id="IPR031311">
    <property type="entry name" value="CHIT_BIND_RR_consensus"/>
</dbReference>
<comment type="caution">
    <text evidence="4">The sequence shown here is derived from an EMBL/GenBank/DDBJ whole genome shotgun (WGS) entry which is preliminary data.</text>
</comment>
<evidence type="ECO:0000256" key="1">
    <source>
        <dbReference type="ARBA" id="ARBA00022460"/>
    </source>
</evidence>
<dbReference type="Proteomes" id="UP001168821">
    <property type="component" value="Unassembled WGS sequence"/>
</dbReference>
<dbReference type="PANTHER" id="PTHR12236:SF75">
    <property type="entry name" value="CUTICULAR PROTEIN 62BB, ISOFORM A"/>
    <property type="match status" value="1"/>
</dbReference>
<gene>
    <name evidence="4" type="ORF">Zmor_022132</name>
</gene>